<dbReference type="EMBL" id="UINC01153954">
    <property type="protein sequence ID" value="SVD48955.1"/>
    <property type="molecule type" value="Genomic_DNA"/>
</dbReference>
<gene>
    <name evidence="1" type="ORF">METZ01_LOCUS401809</name>
</gene>
<evidence type="ECO:0008006" key="2">
    <source>
        <dbReference type="Google" id="ProtNLM"/>
    </source>
</evidence>
<reference evidence="1" key="1">
    <citation type="submission" date="2018-05" db="EMBL/GenBank/DDBJ databases">
        <authorList>
            <person name="Lanie J.A."/>
            <person name="Ng W.-L."/>
            <person name="Kazmierczak K.M."/>
            <person name="Andrzejewski T.M."/>
            <person name="Davidsen T.M."/>
            <person name="Wayne K.J."/>
            <person name="Tettelin H."/>
            <person name="Glass J.I."/>
            <person name="Rusch D."/>
            <person name="Podicherti R."/>
            <person name="Tsui H.-C.T."/>
            <person name="Winkler M.E."/>
        </authorList>
    </citation>
    <scope>NUCLEOTIDE SEQUENCE</scope>
</reference>
<name>A0A382VSF5_9ZZZZ</name>
<dbReference type="InterPro" id="IPR021516">
    <property type="entry name" value="DUF3179"/>
</dbReference>
<protein>
    <recommendedName>
        <fullName evidence="2">DUF3179 domain-containing protein</fullName>
    </recommendedName>
</protein>
<accession>A0A382VSF5</accession>
<dbReference type="Pfam" id="PF11376">
    <property type="entry name" value="DUF3179"/>
    <property type="match status" value="1"/>
</dbReference>
<evidence type="ECO:0000313" key="1">
    <source>
        <dbReference type="EMBL" id="SVD48955.1"/>
    </source>
</evidence>
<sequence length="228" mass="25373">MAPSVDGEIHWFAEHGLYDGLFLMRDEESGTYWDHMTGEAVYGPRVGSTLEVSNLRQTTVAQVLGQDPDALVAISDQALRPDEAMALDGLLGRIRGRLGRMFQETVEEEDDRLPTMDLGMGIWDGERARYYPYDRIAGGGNAVLDDFGGRQVVVYLDPSAYALATAYTDSDGITWDGEVLRFSDGTYIEGGVFHDASGERAQIERPLQIFTRWYGFSLTFPQAEIFGH</sequence>
<organism evidence="1">
    <name type="scientific">marine metagenome</name>
    <dbReference type="NCBI Taxonomy" id="408172"/>
    <lineage>
        <taxon>unclassified sequences</taxon>
        <taxon>metagenomes</taxon>
        <taxon>ecological metagenomes</taxon>
    </lineage>
</organism>
<dbReference type="AlphaFoldDB" id="A0A382VSF5"/>
<proteinExistence type="predicted"/>